<organism evidence="2 3">
    <name type="scientific">Apolygus lucorum</name>
    <name type="common">Small green plant bug</name>
    <name type="synonym">Lygocoris lucorum</name>
    <dbReference type="NCBI Taxonomy" id="248454"/>
    <lineage>
        <taxon>Eukaryota</taxon>
        <taxon>Metazoa</taxon>
        <taxon>Ecdysozoa</taxon>
        <taxon>Arthropoda</taxon>
        <taxon>Hexapoda</taxon>
        <taxon>Insecta</taxon>
        <taxon>Pterygota</taxon>
        <taxon>Neoptera</taxon>
        <taxon>Paraneoptera</taxon>
        <taxon>Hemiptera</taxon>
        <taxon>Heteroptera</taxon>
        <taxon>Panheteroptera</taxon>
        <taxon>Cimicomorpha</taxon>
        <taxon>Miridae</taxon>
        <taxon>Mirini</taxon>
        <taxon>Apolygus</taxon>
    </lineage>
</organism>
<dbReference type="AlphaFoldDB" id="A0A8S9XL19"/>
<protein>
    <recommendedName>
        <fullName evidence="1">MADF domain-containing protein</fullName>
    </recommendedName>
</protein>
<dbReference type="EMBL" id="WIXP02000006">
    <property type="protein sequence ID" value="KAF6208948.1"/>
    <property type="molecule type" value="Genomic_DNA"/>
</dbReference>
<feature type="domain" description="MADF" evidence="1">
    <location>
        <begin position="14"/>
        <end position="108"/>
    </location>
</feature>
<comment type="caution">
    <text evidence="2">The sequence shown here is derived from an EMBL/GenBank/DDBJ whole genome shotgun (WGS) entry which is preliminary data.</text>
</comment>
<accession>A0A8S9XL19</accession>
<dbReference type="PANTHER" id="PTHR21505">
    <property type="entry name" value="MADF DOMAIN-CONTAINING PROTEIN-RELATED"/>
    <property type="match status" value="1"/>
</dbReference>
<evidence type="ECO:0000313" key="3">
    <source>
        <dbReference type="Proteomes" id="UP000466442"/>
    </source>
</evidence>
<dbReference type="Proteomes" id="UP000466442">
    <property type="component" value="Unassembled WGS sequence"/>
</dbReference>
<dbReference type="PANTHER" id="PTHR21505:SF8">
    <property type="entry name" value="DPT-YFP REPRESSOR BY OVEREXPRESSION, ISOFORM D-RELATED"/>
    <property type="match status" value="1"/>
</dbReference>
<reference evidence="2" key="1">
    <citation type="journal article" date="2021" name="Mol. Ecol. Resour.">
        <title>Apolygus lucorum genome provides insights into omnivorousness and mesophyll feeding.</title>
        <authorList>
            <person name="Liu Y."/>
            <person name="Liu H."/>
            <person name="Wang H."/>
            <person name="Huang T."/>
            <person name="Liu B."/>
            <person name="Yang B."/>
            <person name="Yin L."/>
            <person name="Li B."/>
            <person name="Zhang Y."/>
            <person name="Zhang S."/>
            <person name="Jiang F."/>
            <person name="Zhang X."/>
            <person name="Ren Y."/>
            <person name="Wang B."/>
            <person name="Wang S."/>
            <person name="Lu Y."/>
            <person name="Wu K."/>
            <person name="Fan W."/>
            <person name="Wang G."/>
        </authorList>
    </citation>
    <scope>NUCLEOTIDE SEQUENCE</scope>
    <source>
        <strain evidence="2">12Hb</strain>
    </source>
</reference>
<evidence type="ECO:0000313" key="2">
    <source>
        <dbReference type="EMBL" id="KAF6208948.1"/>
    </source>
</evidence>
<evidence type="ECO:0000259" key="1">
    <source>
        <dbReference type="PROSITE" id="PS51029"/>
    </source>
</evidence>
<dbReference type="InterPro" id="IPR006578">
    <property type="entry name" value="MADF-dom"/>
</dbReference>
<dbReference type="OrthoDB" id="6617753at2759"/>
<dbReference type="SMART" id="SM00595">
    <property type="entry name" value="MADF"/>
    <property type="match status" value="1"/>
</dbReference>
<dbReference type="PROSITE" id="PS51029">
    <property type="entry name" value="MADF"/>
    <property type="match status" value="1"/>
</dbReference>
<keyword evidence="3" id="KW-1185">Reference proteome</keyword>
<gene>
    <name evidence="2" type="ORF">GE061_014691</name>
</gene>
<proteinExistence type="predicted"/>
<name>A0A8S9XL19_APOLU</name>
<sequence>MSDLRQCNTEFLTAFIELYKSFPCLWQIKSKEYRDKALKNNAYEQLIKLFKEVDSKANREMVAKKINSLRTVYKKELIKVRNSELTGDIYTPTLWYFSLFSFLEDQERGCDQERGSPRVPRPTFEVKEESLTAMDQGSADYEYCEDQELADTSSNPGENSICQYPSQYQWGSRKRKGSEDQVVEPVSRAERGLASEYPEDWIDRYGKHIADRLRRIKPHQIKFIQKLVSDVLFEGELETLNKNWKLVEMIEPK</sequence>
<dbReference type="Pfam" id="PF10545">
    <property type="entry name" value="MADF_DNA_bdg"/>
    <property type="match status" value="1"/>
</dbReference>